<reference evidence="10" key="2">
    <citation type="submission" date="2014-07" db="EMBL/GenBank/DDBJ databases">
        <authorList>
            <person name="Hull J."/>
        </authorList>
    </citation>
    <scope>NUCLEOTIDE SEQUENCE</scope>
</reference>
<dbReference type="InterPro" id="IPR043504">
    <property type="entry name" value="Peptidase_S1_PA_chymotrypsin"/>
</dbReference>
<proteinExistence type="inferred from homology"/>
<dbReference type="GO" id="GO:0004252">
    <property type="term" value="F:serine-type endopeptidase activity"/>
    <property type="evidence" value="ECO:0007669"/>
    <property type="project" value="InterPro"/>
</dbReference>
<evidence type="ECO:0000259" key="7">
    <source>
        <dbReference type="PROSITE" id="PS50240"/>
    </source>
</evidence>
<dbReference type="EMBL" id="GBHO01013702">
    <property type="protein sequence ID" value="JAG29902.1"/>
    <property type="molecule type" value="Transcribed_RNA"/>
</dbReference>
<dbReference type="InterPro" id="IPR001254">
    <property type="entry name" value="Trypsin_dom"/>
</dbReference>
<dbReference type="AlphaFoldDB" id="A0A0A9YK47"/>
<evidence type="ECO:0000313" key="10">
    <source>
        <dbReference type="EMBL" id="JAG29905.1"/>
    </source>
</evidence>
<dbReference type="Pfam" id="PF00089">
    <property type="entry name" value="Trypsin"/>
    <property type="match status" value="1"/>
</dbReference>
<dbReference type="EMBL" id="GBHO01013699">
    <property type="protein sequence ID" value="JAG29905.1"/>
    <property type="molecule type" value="Transcribed_RNA"/>
</dbReference>
<dbReference type="CDD" id="cd00190">
    <property type="entry name" value="Tryp_SPc"/>
    <property type="match status" value="1"/>
</dbReference>
<organism evidence="10">
    <name type="scientific">Lygus hesperus</name>
    <name type="common">Western plant bug</name>
    <dbReference type="NCBI Taxonomy" id="30085"/>
    <lineage>
        <taxon>Eukaryota</taxon>
        <taxon>Metazoa</taxon>
        <taxon>Ecdysozoa</taxon>
        <taxon>Arthropoda</taxon>
        <taxon>Hexapoda</taxon>
        <taxon>Insecta</taxon>
        <taxon>Pterygota</taxon>
        <taxon>Neoptera</taxon>
        <taxon>Paraneoptera</taxon>
        <taxon>Hemiptera</taxon>
        <taxon>Heteroptera</taxon>
        <taxon>Panheteroptera</taxon>
        <taxon>Cimicomorpha</taxon>
        <taxon>Miridae</taxon>
        <taxon>Mirini</taxon>
        <taxon>Lygus</taxon>
    </lineage>
</organism>
<evidence type="ECO:0000256" key="2">
    <source>
        <dbReference type="ARBA" id="ARBA00023157"/>
    </source>
</evidence>
<name>A0A0A9YK47_LYGHE</name>
<dbReference type="InterPro" id="IPR018114">
    <property type="entry name" value="TRYPSIN_HIS"/>
</dbReference>
<dbReference type="InterPro" id="IPR009003">
    <property type="entry name" value="Peptidase_S1_PA"/>
</dbReference>
<dbReference type="Gene3D" id="2.40.10.10">
    <property type="entry name" value="Trypsin-like serine proteases"/>
    <property type="match status" value="2"/>
</dbReference>
<keyword evidence="5 10" id="KW-0645">Protease</keyword>
<evidence type="ECO:0000256" key="3">
    <source>
        <dbReference type="ARBA" id="ARBA00023180"/>
    </source>
</evidence>
<evidence type="ECO:0000256" key="6">
    <source>
        <dbReference type="SAM" id="SignalP"/>
    </source>
</evidence>
<dbReference type="InterPro" id="IPR033116">
    <property type="entry name" value="TRYPSIN_SER"/>
</dbReference>
<feature type="domain" description="Peptidase S1" evidence="7">
    <location>
        <begin position="73"/>
        <end position="323"/>
    </location>
</feature>
<dbReference type="SUPFAM" id="SSF50494">
    <property type="entry name" value="Trypsin-like serine proteases"/>
    <property type="match status" value="1"/>
</dbReference>
<dbReference type="GO" id="GO:0006508">
    <property type="term" value="P:proteolysis"/>
    <property type="evidence" value="ECO:0007669"/>
    <property type="project" value="UniProtKB-KW"/>
</dbReference>
<dbReference type="PROSITE" id="PS00134">
    <property type="entry name" value="TRYPSIN_HIS"/>
    <property type="match status" value="1"/>
</dbReference>
<dbReference type="SMART" id="SM00020">
    <property type="entry name" value="Tryp_SPc"/>
    <property type="match status" value="1"/>
</dbReference>
<evidence type="ECO:0000256" key="5">
    <source>
        <dbReference type="RuleBase" id="RU363034"/>
    </source>
</evidence>
<reference evidence="10" key="1">
    <citation type="journal article" date="2014" name="PLoS ONE">
        <title>Transcriptome-Based Identification of ABC Transporters in the Western Tarnished Plant Bug Lygus hesperus.</title>
        <authorList>
            <person name="Hull J.J."/>
            <person name="Chaney K."/>
            <person name="Geib S.M."/>
            <person name="Fabrick J.A."/>
            <person name="Brent C.S."/>
            <person name="Walsh D."/>
            <person name="Lavine L.C."/>
        </authorList>
    </citation>
    <scope>NUCLEOTIDE SEQUENCE</scope>
</reference>
<evidence type="ECO:0000313" key="9">
    <source>
        <dbReference type="EMBL" id="JAG29902.1"/>
    </source>
</evidence>
<dbReference type="FunFam" id="2.40.10.10:FF:000028">
    <property type="entry name" value="Serine protease easter"/>
    <property type="match status" value="1"/>
</dbReference>
<feature type="chain" id="PRO_5007389921" evidence="6">
    <location>
        <begin position="25"/>
        <end position="376"/>
    </location>
</feature>
<keyword evidence="5" id="KW-0378">Hydrolase</keyword>
<dbReference type="InterPro" id="IPR001314">
    <property type="entry name" value="Peptidase_S1A"/>
</dbReference>
<accession>A0A0A9YK47</accession>
<dbReference type="PROSITE" id="PS50240">
    <property type="entry name" value="TRYPSIN_DOM"/>
    <property type="match status" value="1"/>
</dbReference>
<evidence type="ECO:0000256" key="1">
    <source>
        <dbReference type="ARBA" id="ARBA00022729"/>
    </source>
</evidence>
<keyword evidence="5" id="KW-0720">Serine protease</keyword>
<protein>
    <submittedName>
        <fullName evidence="10">Serine protease snake</fullName>
    </submittedName>
</protein>
<sequence>MDPTKNLWCSAYMVLIVLVSVISSETSTVRERMEKRCRQYAESVFEMVDDPILLPGAQPKRRDTCSISTQTTIVGGEEASPREFPHMALIGYRGPRNVVWGCGGSLISEEWVVSAAHCIVTPHGEARFVLLGDLEIDSTEDEDNRNASPEMYQISRAVKHPDYFKPQAYNDIALFKLNSTVRFNRFIRPICLHGIPSPENKAVLASGWGATDFESHGSSILLKAGLEVVENEECRKKYPTSSKGVRQFLPQGVSNETHICAGAEGKDTCQGDSGGPLQQVLTDPYCMYSLLGVTSLGARCSTRRPGIYVRVEHYLPWIEAIVWPEVVNPMEAVTSTHQMIISNNKSTINQMETSTGTEVRIPITTTTSSSIAWPRS</sequence>
<keyword evidence="3" id="KW-0325">Glycoprotein</keyword>
<evidence type="ECO:0000256" key="4">
    <source>
        <dbReference type="ARBA" id="ARBA00024195"/>
    </source>
</evidence>
<dbReference type="PROSITE" id="PS00135">
    <property type="entry name" value="TRYPSIN_SER"/>
    <property type="match status" value="1"/>
</dbReference>
<gene>
    <name evidence="10" type="primary">snk_2</name>
    <name evidence="9" type="synonym">snk_1</name>
    <name evidence="8" type="synonym">snk_3</name>
    <name evidence="9" type="ORF">CM83_55274</name>
    <name evidence="8" type="ORF">CM83_55276</name>
    <name evidence="10" type="ORF">CM83_55277</name>
</gene>
<keyword evidence="2" id="KW-1015">Disulfide bond</keyword>
<evidence type="ECO:0000313" key="8">
    <source>
        <dbReference type="EMBL" id="JAG07473.1"/>
    </source>
</evidence>
<feature type="signal peptide" evidence="6">
    <location>
        <begin position="1"/>
        <end position="24"/>
    </location>
</feature>
<dbReference type="PANTHER" id="PTHR24256">
    <property type="entry name" value="TRYPTASE-RELATED"/>
    <property type="match status" value="1"/>
</dbReference>
<dbReference type="PRINTS" id="PR00722">
    <property type="entry name" value="CHYMOTRYPSIN"/>
</dbReference>
<comment type="similarity">
    <text evidence="4">Belongs to the peptidase S1 family. CLIP subfamily.</text>
</comment>
<dbReference type="EMBL" id="GBHO01036131">
    <property type="protein sequence ID" value="JAG07473.1"/>
    <property type="molecule type" value="Transcribed_RNA"/>
</dbReference>
<keyword evidence="1 6" id="KW-0732">Signal</keyword>
<dbReference type="InterPro" id="IPR051487">
    <property type="entry name" value="Ser/Thr_Proteases_Immune/Dev"/>
</dbReference>